<evidence type="ECO:0000256" key="3">
    <source>
        <dbReference type="ARBA" id="ARBA00022989"/>
    </source>
</evidence>
<organism evidence="9 10">
    <name type="scientific">Aspergillus nanangensis</name>
    <dbReference type="NCBI Taxonomy" id="2582783"/>
    <lineage>
        <taxon>Eukaryota</taxon>
        <taxon>Fungi</taxon>
        <taxon>Dikarya</taxon>
        <taxon>Ascomycota</taxon>
        <taxon>Pezizomycotina</taxon>
        <taxon>Eurotiomycetes</taxon>
        <taxon>Eurotiomycetidae</taxon>
        <taxon>Eurotiales</taxon>
        <taxon>Aspergillaceae</taxon>
        <taxon>Aspergillus</taxon>
        <taxon>Aspergillus subgen. Circumdati</taxon>
    </lineage>
</organism>
<comment type="similarity">
    <text evidence="5">Belongs to the SAT4 family.</text>
</comment>
<evidence type="ECO:0000259" key="8">
    <source>
        <dbReference type="Pfam" id="PF20684"/>
    </source>
</evidence>
<evidence type="ECO:0000256" key="6">
    <source>
        <dbReference type="SAM" id="MobiDB-lite"/>
    </source>
</evidence>
<dbReference type="InterPro" id="IPR049326">
    <property type="entry name" value="Rhodopsin_dom_fungi"/>
</dbReference>
<dbReference type="InterPro" id="IPR052337">
    <property type="entry name" value="SAT4-like"/>
</dbReference>
<feature type="region of interest" description="Disordered" evidence="6">
    <location>
        <begin position="507"/>
        <end position="556"/>
    </location>
</feature>
<feature type="transmembrane region" description="Helical" evidence="7">
    <location>
        <begin position="12"/>
        <end position="33"/>
    </location>
</feature>
<proteinExistence type="inferred from homology"/>
<evidence type="ECO:0000256" key="5">
    <source>
        <dbReference type="ARBA" id="ARBA00038359"/>
    </source>
</evidence>
<gene>
    <name evidence="9" type="ORF">FE257_011218</name>
</gene>
<feature type="transmembrane region" description="Helical" evidence="7">
    <location>
        <begin position="45"/>
        <end position="66"/>
    </location>
</feature>
<evidence type="ECO:0000313" key="10">
    <source>
        <dbReference type="Proteomes" id="UP001194746"/>
    </source>
</evidence>
<accession>A0AAD4CHR2</accession>
<reference evidence="9" key="2">
    <citation type="submission" date="2020-02" db="EMBL/GenBank/DDBJ databases">
        <authorList>
            <person name="Gilchrist C.L.M."/>
            <person name="Chooi Y.-H."/>
        </authorList>
    </citation>
    <scope>NUCLEOTIDE SEQUENCE</scope>
    <source>
        <strain evidence="9">MST-FP2251</strain>
    </source>
</reference>
<feature type="compositionally biased region" description="Polar residues" evidence="6">
    <location>
        <begin position="507"/>
        <end position="521"/>
    </location>
</feature>
<feature type="transmembrane region" description="Helical" evidence="7">
    <location>
        <begin position="86"/>
        <end position="111"/>
    </location>
</feature>
<evidence type="ECO:0000256" key="4">
    <source>
        <dbReference type="ARBA" id="ARBA00023136"/>
    </source>
</evidence>
<dbReference type="EMBL" id="VCAU01000073">
    <property type="protein sequence ID" value="KAF9886704.1"/>
    <property type="molecule type" value="Genomic_DNA"/>
</dbReference>
<feature type="transmembrane region" description="Helical" evidence="7">
    <location>
        <begin position="165"/>
        <end position="188"/>
    </location>
</feature>
<feature type="transmembrane region" description="Helical" evidence="7">
    <location>
        <begin position="200"/>
        <end position="219"/>
    </location>
</feature>
<evidence type="ECO:0000313" key="9">
    <source>
        <dbReference type="EMBL" id="KAF9886704.1"/>
    </source>
</evidence>
<keyword evidence="3 7" id="KW-1133">Transmembrane helix</keyword>
<feature type="transmembrane region" description="Helical" evidence="7">
    <location>
        <begin position="123"/>
        <end position="145"/>
    </location>
</feature>
<dbReference type="GO" id="GO:0016020">
    <property type="term" value="C:membrane"/>
    <property type="evidence" value="ECO:0007669"/>
    <property type="project" value="UniProtKB-SubCell"/>
</dbReference>
<feature type="domain" description="Rhodopsin" evidence="8">
    <location>
        <begin position="29"/>
        <end position="264"/>
    </location>
</feature>
<evidence type="ECO:0000256" key="1">
    <source>
        <dbReference type="ARBA" id="ARBA00004141"/>
    </source>
</evidence>
<comment type="caution">
    <text evidence="9">The sequence shown here is derived from an EMBL/GenBank/DDBJ whole genome shotgun (WGS) entry which is preliminary data.</text>
</comment>
<reference evidence="9" key="1">
    <citation type="journal article" date="2019" name="Beilstein J. Org. Chem.">
        <title>Nanangenines: drimane sesquiterpenoids as the dominant metabolite cohort of a novel Australian fungus, Aspergillus nanangensis.</title>
        <authorList>
            <person name="Lacey H.J."/>
            <person name="Gilchrist C.L.M."/>
            <person name="Crombie A."/>
            <person name="Kalaitzis J.A."/>
            <person name="Vuong D."/>
            <person name="Rutledge P.J."/>
            <person name="Turner P."/>
            <person name="Pitt J.I."/>
            <person name="Lacey E."/>
            <person name="Chooi Y.H."/>
            <person name="Piggott A.M."/>
        </authorList>
    </citation>
    <scope>NUCLEOTIDE SEQUENCE</scope>
    <source>
        <strain evidence="9">MST-FP2251</strain>
    </source>
</reference>
<dbReference type="Pfam" id="PF20684">
    <property type="entry name" value="Fung_rhodopsin"/>
    <property type="match status" value="1"/>
</dbReference>
<evidence type="ECO:0000256" key="2">
    <source>
        <dbReference type="ARBA" id="ARBA00022692"/>
    </source>
</evidence>
<protein>
    <recommendedName>
        <fullName evidence="8">Rhodopsin domain-containing protein</fullName>
    </recommendedName>
</protein>
<keyword evidence="4 7" id="KW-0472">Membrane</keyword>
<evidence type="ECO:0000256" key="7">
    <source>
        <dbReference type="SAM" id="Phobius"/>
    </source>
</evidence>
<dbReference type="Proteomes" id="UP001194746">
    <property type="component" value="Unassembled WGS sequence"/>
</dbReference>
<feature type="region of interest" description="Disordered" evidence="6">
    <location>
        <begin position="286"/>
        <end position="307"/>
    </location>
</feature>
<keyword evidence="2 7" id="KW-0812">Transmembrane</keyword>
<dbReference type="AlphaFoldDB" id="A0AAD4CHR2"/>
<sequence>MDHESGDLKEWVSATTIAVTVLALIAVCLRLLARFERKQQLWWDDWMIMWSMGWNIIVVGFIFAMIQQGMGHHADTIPVENVVLMAKYLVVAEILYVFNLVWTKLSILLMYYRIFRFPFFKRWAYIIGTFVILWVICITFLFIFICVPVEKLWYPDTPGRCINQVATWIANSVSTILSDLAILLLPLPQVWRLQLRLSEKLALTFAFSLGFFVVFASAYRLTVLFSYTAADSSYTLAPTVGWTAIEMSAGIVSACLPTLRPALQLAARALGIQRFMPALLQSRSETAAKSSGTDPSHNASTVDDGAAGARDRHSFYQLPGETESDKYHGVTQRELDSSLRPEYDQGQLVTNLGYAREEPPVKQIVSLNGIQDRLTLDTHIPVVEGLTRGRSPWSFKLALFEEDHMVLLEPAVNTAPTMQAICQREAQRVWIMFQNHTISRLIAHCARAKDITVAVMNMTLGEGETSEELSQRAGDLRRRQMGEDRFPLYFRDFRDLGNVVCIVSPTSKVSPPGASQGSPQATWRPADATEDSEDQAVQVDAVYTAGHGPAHDHERE</sequence>
<name>A0AAD4CHR2_ASPNN</name>
<keyword evidence="10" id="KW-1185">Reference proteome</keyword>
<comment type="subcellular location">
    <subcellularLocation>
        <location evidence="1">Membrane</location>
        <topology evidence="1">Multi-pass membrane protein</topology>
    </subcellularLocation>
</comment>
<dbReference type="PANTHER" id="PTHR33048">
    <property type="entry name" value="PTH11-LIKE INTEGRAL MEMBRANE PROTEIN (AFU_ORTHOLOGUE AFUA_5G11245)"/>
    <property type="match status" value="1"/>
</dbReference>
<dbReference type="PANTHER" id="PTHR33048:SF151">
    <property type="entry name" value="INTEGRAL MEMBRANE PROTEIN"/>
    <property type="match status" value="1"/>
</dbReference>
<feature type="compositionally biased region" description="Polar residues" evidence="6">
    <location>
        <begin position="286"/>
        <end position="301"/>
    </location>
</feature>